<protein>
    <submittedName>
        <fullName evidence="3">CBS domain-containing protein</fullName>
    </submittedName>
</protein>
<dbReference type="InterPro" id="IPR000644">
    <property type="entry name" value="CBS_dom"/>
</dbReference>
<dbReference type="Pfam" id="PF00571">
    <property type="entry name" value="CBS"/>
    <property type="match status" value="2"/>
</dbReference>
<sequence length="220" mass="25295">MYIGDIISDFYAEVKSSDTVAYTLDKINELHFHQLPIVDEKEYKGLITEEQLIQISDDQLTLKDIKLLSPLIYIFDYQHVYDALQIISIYKTDILPVLNKQMQYIGVITNNDILKSLNSTLDNAENGAIIVLELDARDQSFTHLAHIIESENTKIVNASSRAIPDSNKIEMTIKLNKNNISSVIASLWRFDYEVKATFNDGTDQDELLDRYDHLMNYLDL</sequence>
<name>A0A928V2M2_9SPHI</name>
<proteinExistence type="predicted"/>
<dbReference type="AlphaFoldDB" id="A0A928V2M2"/>
<dbReference type="RefSeq" id="WP_196934992.1">
    <property type="nucleotide sequence ID" value="NZ_MU158698.1"/>
</dbReference>
<dbReference type="PROSITE" id="PS51371">
    <property type="entry name" value="CBS"/>
    <property type="match status" value="1"/>
</dbReference>
<gene>
    <name evidence="3" type="ORF">C4F49_17115</name>
</gene>
<dbReference type="Proteomes" id="UP000616201">
    <property type="component" value="Unassembled WGS sequence"/>
</dbReference>
<dbReference type="SMART" id="SM00116">
    <property type="entry name" value="CBS"/>
    <property type="match status" value="2"/>
</dbReference>
<dbReference type="EMBL" id="PRDK01000010">
    <property type="protein sequence ID" value="MBE8715397.1"/>
    <property type="molecule type" value="Genomic_DNA"/>
</dbReference>
<evidence type="ECO:0000256" key="1">
    <source>
        <dbReference type="PROSITE-ProRule" id="PRU00703"/>
    </source>
</evidence>
<dbReference type="InterPro" id="IPR046342">
    <property type="entry name" value="CBS_dom_sf"/>
</dbReference>
<feature type="domain" description="CBS" evidence="2">
    <location>
        <begin position="67"/>
        <end position="123"/>
    </location>
</feature>
<evidence type="ECO:0000259" key="2">
    <source>
        <dbReference type="PROSITE" id="PS51371"/>
    </source>
</evidence>
<reference evidence="3" key="1">
    <citation type="submission" date="2018-02" db="EMBL/GenBank/DDBJ databases">
        <authorList>
            <person name="Vasarhelyi B.M."/>
            <person name="Deshmukh S."/>
            <person name="Balint B."/>
            <person name="Kukolya J."/>
        </authorList>
    </citation>
    <scope>NUCLEOTIDE SEQUENCE</scope>
    <source>
        <strain evidence="3">KB22</strain>
    </source>
</reference>
<accession>A0A928V2M2</accession>
<dbReference type="Gene3D" id="3.10.580.10">
    <property type="entry name" value="CBS-domain"/>
    <property type="match status" value="1"/>
</dbReference>
<evidence type="ECO:0000313" key="3">
    <source>
        <dbReference type="EMBL" id="MBE8715397.1"/>
    </source>
</evidence>
<comment type="caution">
    <text evidence="3">The sequence shown here is derived from an EMBL/GenBank/DDBJ whole genome shotgun (WGS) entry which is preliminary data.</text>
</comment>
<keyword evidence="4" id="KW-1185">Reference proteome</keyword>
<dbReference type="SUPFAM" id="SSF54631">
    <property type="entry name" value="CBS-domain pair"/>
    <property type="match status" value="1"/>
</dbReference>
<evidence type="ECO:0000313" key="4">
    <source>
        <dbReference type="Proteomes" id="UP000616201"/>
    </source>
</evidence>
<keyword evidence="1" id="KW-0129">CBS domain</keyword>
<organism evidence="3 4">
    <name type="scientific">Sphingobacterium hungaricum</name>
    <dbReference type="NCBI Taxonomy" id="2082723"/>
    <lineage>
        <taxon>Bacteria</taxon>
        <taxon>Pseudomonadati</taxon>
        <taxon>Bacteroidota</taxon>
        <taxon>Sphingobacteriia</taxon>
        <taxon>Sphingobacteriales</taxon>
        <taxon>Sphingobacteriaceae</taxon>
        <taxon>Sphingobacterium</taxon>
    </lineage>
</organism>